<keyword evidence="2" id="KW-0732">Signal</keyword>
<proteinExistence type="predicted"/>
<keyword evidence="4" id="KW-1185">Reference proteome</keyword>
<feature type="signal peptide" evidence="2">
    <location>
        <begin position="1"/>
        <end position="25"/>
    </location>
</feature>
<feature type="compositionally biased region" description="Basic and acidic residues" evidence="1">
    <location>
        <begin position="157"/>
        <end position="167"/>
    </location>
</feature>
<dbReference type="RefSeq" id="WP_157589177.1">
    <property type="nucleotide sequence ID" value="NZ_WPIN01000015.1"/>
</dbReference>
<evidence type="ECO:0000256" key="1">
    <source>
        <dbReference type="SAM" id="MobiDB-lite"/>
    </source>
</evidence>
<evidence type="ECO:0000313" key="4">
    <source>
        <dbReference type="Proteomes" id="UP000436006"/>
    </source>
</evidence>
<feature type="region of interest" description="Disordered" evidence="1">
    <location>
        <begin position="132"/>
        <end position="176"/>
    </location>
</feature>
<evidence type="ECO:0008006" key="5">
    <source>
        <dbReference type="Google" id="ProtNLM"/>
    </source>
</evidence>
<protein>
    <recommendedName>
        <fullName evidence="5">DUF3558 domain-containing protein</fullName>
    </recommendedName>
</protein>
<dbReference type="EMBL" id="WPIN01000015">
    <property type="protein sequence ID" value="MVM34357.1"/>
    <property type="molecule type" value="Genomic_DNA"/>
</dbReference>
<name>A0A7K1SKM5_9BACT</name>
<organism evidence="3 4">
    <name type="scientific">Spirosoma arboris</name>
    <dbReference type="NCBI Taxonomy" id="2682092"/>
    <lineage>
        <taxon>Bacteria</taxon>
        <taxon>Pseudomonadati</taxon>
        <taxon>Bacteroidota</taxon>
        <taxon>Cytophagia</taxon>
        <taxon>Cytophagales</taxon>
        <taxon>Cytophagaceae</taxon>
        <taxon>Spirosoma</taxon>
    </lineage>
</organism>
<evidence type="ECO:0000313" key="3">
    <source>
        <dbReference type="EMBL" id="MVM34357.1"/>
    </source>
</evidence>
<sequence>MKIKSLLLAFPVLCLACSNPGSDTADPASQMDASPILAKRPAGVTALSVDFGYDEPCNILGEEYVRSTFNLGEKTELEEAHEHNGCEFAWEGNKVLVSFGGAKPYPSVYQAEYLFNKMYQNKPAMASAPVVEAPESETVNSSEGTSPEAIVSDEEATEHHSTDDNQPKHGGITAATPHLTEPAVSSGHYEAVPNVGDKAVWDATTGAMHALYNNHIINVTVETKGKAEVKKEQAQSLVEVLIEKIAEKEYIRRL</sequence>
<feature type="chain" id="PRO_5029581906" description="DUF3558 domain-containing protein" evidence="2">
    <location>
        <begin position="26"/>
        <end position="254"/>
    </location>
</feature>
<evidence type="ECO:0000256" key="2">
    <source>
        <dbReference type="SAM" id="SignalP"/>
    </source>
</evidence>
<reference evidence="3 4" key="1">
    <citation type="submission" date="2019-12" db="EMBL/GenBank/DDBJ databases">
        <title>Spirosoma sp. HMF4905 genome sequencing and assembly.</title>
        <authorList>
            <person name="Kang H."/>
            <person name="Cha I."/>
            <person name="Kim H."/>
            <person name="Joh K."/>
        </authorList>
    </citation>
    <scope>NUCLEOTIDE SEQUENCE [LARGE SCALE GENOMIC DNA]</scope>
    <source>
        <strain evidence="3 4">HMF4905</strain>
    </source>
</reference>
<dbReference type="AlphaFoldDB" id="A0A7K1SKM5"/>
<dbReference type="Proteomes" id="UP000436006">
    <property type="component" value="Unassembled WGS sequence"/>
</dbReference>
<comment type="caution">
    <text evidence="3">The sequence shown here is derived from an EMBL/GenBank/DDBJ whole genome shotgun (WGS) entry which is preliminary data.</text>
</comment>
<accession>A0A7K1SKM5</accession>
<gene>
    <name evidence="3" type="ORF">GO755_30275</name>
</gene>